<gene>
    <name evidence="1" type="ORF">EJA03_18245</name>
</gene>
<dbReference type="AlphaFoldDB" id="A0A3R9F5N1"/>
<protein>
    <submittedName>
        <fullName evidence="1">Uncharacterized protein</fullName>
    </submittedName>
</protein>
<evidence type="ECO:0000313" key="2">
    <source>
        <dbReference type="Proteomes" id="UP000269041"/>
    </source>
</evidence>
<dbReference type="RefSeq" id="WP_125323169.1">
    <property type="nucleotide sequence ID" value="NZ_AP024890.1"/>
</dbReference>
<keyword evidence="2" id="KW-1185">Reference proteome</keyword>
<name>A0A3R9F5N1_9VIBR</name>
<organism evidence="1 2">
    <name type="scientific">Vibrio pectenicida</name>
    <dbReference type="NCBI Taxonomy" id="62763"/>
    <lineage>
        <taxon>Bacteria</taxon>
        <taxon>Pseudomonadati</taxon>
        <taxon>Pseudomonadota</taxon>
        <taxon>Gammaproteobacteria</taxon>
        <taxon>Vibrionales</taxon>
        <taxon>Vibrionaceae</taxon>
        <taxon>Vibrio</taxon>
    </lineage>
</organism>
<dbReference type="EMBL" id="RSFA01000127">
    <property type="protein sequence ID" value="RSD29518.1"/>
    <property type="molecule type" value="Genomic_DNA"/>
</dbReference>
<comment type="caution">
    <text evidence="1">The sequence shown here is derived from an EMBL/GenBank/DDBJ whole genome shotgun (WGS) entry which is preliminary data.</text>
</comment>
<dbReference type="OrthoDB" id="9840995at2"/>
<dbReference type="Proteomes" id="UP000269041">
    <property type="component" value="Unassembled WGS sequence"/>
</dbReference>
<proteinExistence type="predicted"/>
<sequence>MITFELNDLNIMLPFLAERCHVSDTALRYENRLFPIETVQPVMTDFEQSGQLQSIETHFHVLLRSGITLVFPLSSGKPMITAHLMDTLDSIAPMPTYL</sequence>
<evidence type="ECO:0000313" key="1">
    <source>
        <dbReference type="EMBL" id="RSD29518.1"/>
    </source>
</evidence>
<accession>A0A3R9F5N1</accession>
<reference evidence="1 2" key="1">
    <citation type="submission" date="2018-12" db="EMBL/GenBank/DDBJ databases">
        <title>Genomic taxonomy of the Vibrionaceae family.</title>
        <authorList>
            <person name="Gomez-Gil B."/>
            <person name="Enciso-Ibarra K."/>
        </authorList>
    </citation>
    <scope>NUCLEOTIDE SEQUENCE [LARGE SCALE GENOMIC DNA]</scope>
    <source>
        <strain evidence="1 2">CAIM 594</strain>
    </source>
</reference>